<organism evidence="1 2">
    <name type="scientific">Dickeya lacustris</name>
    <dbReference type="NCBI Taxonomy" id="2259638"/>
    <lineage>
        <taxon>Bacteria</taxon>
        <taxon>Pseudomonadati</taxon>
        <taxon>Pseudomonadota</taxon>
        <taxon>Gammaproteobacteria</taxon>
        <taxon>Enterobacterales</taxon>
        <taxon>Pectobacteriaceae</taxon>
        <taxon>Dickeya</taxon>
    </lineage>
</organism>
<dbReference type="RefSeq" id="WP_125261153.1">
    <property type="nucleotide sequence ID" value="NZ_CP114280.1"/>
</dbReference>
<gene>
    <name evidence="1" type="ORF">O1Q98_11190</name>
</gene>
<accession>A0ABY8G2V0</accession>
<dbReference type="EMBL" id="CP114280">
    <property type="protein sequence ID" value="WFN54262.1"/>
    <property type="molecule type" value="Genomic_DNA"/>
</dbReference>
<dbReference type="Gene3D" id="3.30.70.2590">
    <property type="match status" value="1"/>
</dbReference>
<keyword evidence="2" id="KW-1185">Reference proteome</keyword>
<evidence type="ECO:0000313" key="1">
    <source>
        <dbReference type="EMBL" id="WFN54262.1"/>
    </source>
</evidence>
<evidence type="ECO:0000313" key="2">
    <source>
        <dbReference type="Proteomes" id="UP001219630"/>
    </source>
</evidence>
<dbReference type="InterPro" id="IPR038470">
    <property type="entry name" value="Cellsynth_D_sf"/>
</dbReference>
<dbReference type="Proteomes" id="UP001219630">
    <property type="component" value="Chromosome"/>
</dbReference>
<sequence>MMESQQHALNYYRQQQLPPGWADLLGVIIDGMMDNAGEQDGLAFLRQMGVQLAARYPLAPAETVLDLEQEMNRVLSRFGWGCVDLQPQETRLVIYHLALPEPVGETRSTRFRMSMAAVLQGVYAHWLREQGGAEHVLLSYEGMSDESGVVFHYHSEMC</sequence>
<reference evidence="1 2" key="1">
    <citation type="submission" date="2022-12" db="EMBL/GenBank/DDBJ databases">
        <title>Complete genome sequencing of Dickeya lacustris type strain LMG30899.</title>
        <authorList>
            <person name="Dobhal S."/>
            <person name="Arizala D."/>
            <person name="Arif M."/>
        </authorList>
    </citation>
    <scope>NUCLEOTIDE SEQUENCE [LARGE SCALE GENOMIC DNA]</scope>
    <source>
        <strain evidence="1 2">LMG30899</strain>
    </source>
</reference>
<dbReference type="Pfam" id="PF03500">
    <property type="entry name" value="Cellsynth_D"/>
    <property type="match status" value="1"/>
</dbReference>
<protein>
    <submittedName>
        <fullName evidence="1">Cellulose synthase</fullName>
    </submittedName>
</protein>
<name>A0ABY8G2V0_9GAMM</name>
<dbReference type="InterPro" id="IPR022798">
    <property type="entry name" value="BcsD_bac"/>
</dbReference>
<proteinExistence type="predicted"/>